<evidence type="ECO:0000256" key="17">
    <source>
        <dbReference type="PROSITE-ProRule" id="PRU00175"/>
    </source>
</evidence>
<gene>
    <name evidence="21" type="ORF">DLAC_00246</name>
</gene>
<keyword evidence="11" id="KW-0862">Zinc</keyword>
<evidence type="ECO:0000256" key="14">
    <source>
        <dbReference type="ARBA" id="ARBA00023242"/>
    </source>
</evidence>
<keyword evidence="13" id="KW-0234">DNA repair</keyword>
<evidence type="ECO:0000256" key="13">
    <source>
        <dbReference type="ARBA" id="ARBA00023204"/>
    </source>
</evidence>
<evidence type="ECO:0000256" key="7">
    <source>
        <dbReference type="ARBA" id="ARBA00022723"/>
    </source>
</evidence>
<dbReference type="CDD" id="cd16529">
    <property type="entry name" value="RING-HC_RAD18"/>
    <property type="match status" value="1"/>
</dbReference>
<keyword evidence="10" id="KW-0833">Ubl conjugation pathway</keyword>
<name>A0A152A994_TIELA</name>
<dbReference type="PROSITE" id="PS50800">
    <property type="entry name" value="SAP"/>
    <property type="match status" value="1"/>
</dbReference>
<dbReference type="GO" id="GO:0006281">
    <property type="term" value="P:DNA repair"/>
    <property type="evidence" value="ECO:0007669"/>
    <property type="project" value="UniProtKB-KW"/>
</dbReference>
<dbReference type="AlphaFoldDB" id="A0A152A994"/>
<dbReference type="GO" id="GO:0008270">
    <property type="term" value="F:zinc ion binding"/>
    <property type="evidence" value="ECO:0007669"/>
    <property type="project" value="UniProtKB-KW"/>
</dbReference>
<keyword evidence="14" id="KW-0539">Nucleus</keyword>
<dbReference type="GO" id="GO:0006301">
    <property type="term" value="P:DNA damage tolerance"/>
    <property type="evidence" value="ECO:0007669"/>
    <property type="project" value="InterPro"/>
</dbReference>
<feature type="compositionally biased region" description="Polar residues" evidence="18">
    <location>
        <begin position="348"/>
        <end position="359"/>
    </location>
</feature>
<dbReference type="PANTHER" id="PTHR14134:SF2">
    <property type="entry name" value="E3 UBIQUITIN-PROTEIN LIGASE RAD18"/>
    <property type="match status" value="1"/>
</dbReference>
<protein>
    <recommendedName>
        <fullName evidence="5">RING-type E3 ubiquitin transferase</fullName>
        <ecNumber evidence="5">2.3.2.27</ecNumber>
    </recommendedName>
    <alternativeName>
        <fullName evidence="15 16">RING-type E3 ubiquitin transferase RAD18</fullName>
    </alternativeName>
</protein>
<dbReference type="GO" id="GO:0061630">
    <property type="term" value="F:ubiquitin protein ligase activity"/>
    <property type="evidence" value="ECO:0007669"/>
    <property type="project" value="UniProtKB-EC"/>
</dbReference>
<dbReference type="EMBL" id="LODT01000001">
    <property type="protein sequence ID" value="KYR02784.1"/>
    <property type="molecule type" value="Genomic_DNA"/>
</dbReference>
<sequence length="373" mass="42700">MTSTKSASLEELLRCPICYDFFNITMMTKCSHNYCSECIRRSLSFKDICPICRSACNSTELKNNRHLDLIVSTFKQQQQQQVQPPPPHQQQIQKSNITTRSTPTKTPTKSTPIKSNKDIKILNISISPTPSQESRTSISPKKTQSTPSPPPLTRSRSQSTTTTTTTTASSPKVSPKKRKSIDVYVLEDSGSSQENVDTSNTVYNNINNSDKVQCENCNLSVNLKYIRNHKNECIGVESTRLNLGKSHSEIQYEFIQPKTKYHKVSTDNRPIYMSKICYNLLNNKQLKQLLQDLKLKTSGDRQTLIKRHKEYLIKYNSQCDSLEPVPIDSIVNEIYQVEKDRDQKPKTPLSQSSLDQQFNKIRDEILNRDKKTR</sequence>
<comment type="pathway">
    <text evidence="3">Protein modification; protein ubiquitination.</text>
</comment>
<evidence type="ECO:0000313" key="21">
    <source>
        <dbReference type="EMBL" id="KYR02784.1"/>
    </source>
</evidence>
<dbReference type="GO" id="GO:0097505">
    <property type="term" value="C:Rad6-Rad18 complex"/>
    <property type="evidence" value="ECO:0007669"/>
    <property type="project" value="TreeGrafter"/>
</dbReference>
<keyword evidence="22" id="KW-1185">Reference proteome</keyword>
<feature type="compositionally biased region" description="Low complexity" evidence="18">
    <location>
        <begin position="89"/>
        <end position="114"/>
    </location>
</feature>
<organism evidence="21 22">
    <name type="scientific">Tieghemostelium lacteum</name>
    <name type="common">Slime mold</name>
    <name type="synonym">Dictyostelium lacteum</name>
    <dbReference type="NCBI Taxonomy" id="361077"/>
    <lineage>
        <taxon>Eukaryota</taxon>
        <taxon>Amoebozoa</taxon>
        <taxon>Evosea</taxon>
        <taxon>Eumycetozoa</taxon>
        <taxon>Dictyostelia</taxon>
        <taxon>Dictyosteliales</taxon>
        <taxon>Raperosteliaceae</taxon>
        <taxon>Tieghemostelium</taxon>
    </lineage>
</organism>
<dbReference type="PROSITE" id="PS00518">
    <property type="entry name" value="ZF_RING_1"/>
    <property type="match status" value="1"/>
</dbReference>
<evidence type="ECO:0000256" key="18">
    <source>
        <dbReference type="SAM" id="MobiDB-lite"/>
    </source>
</evidence>
<evidence type="ECO:0000313" key="22">
    <source>
        <dbReference type="Proteomes" id="UP000076078"/>
    </source>
</evidence>
<evidence type="ECO:0000256" key="10">
    <source>
        <dbReference type="ARBA" id="ARBA00022786"/>
    </source>
</evidence>
<dbReference type="InterPro" id="IPR017907">
    <property type="entry name" value="Znf_RING_CS"/>
</dbReference>
<dbReference type="Pfam" id="PF13923">
    <property type="entry name" value="zf-C3HC4_2"/>
    <property type="match status" value="1"/>
</dbReference>
<dbReference type="SUPFAM" id="SSF57850">
    <property type="entry name" value="RING/U-box"/>
    <property type="match status" value="1"/>
</dbReference>
<reference evidence="21 22" key="1">
    <citation type="submission" date="2015-12" db="EMBL/GenBank/DDBJ databases">
        <title>Dictyostelia acquired genes for synthesis and detection of signals that induce cell-type specialization by lateral gene transfer from prokaryotes.</title>
        <authorList>
            <person name="Gloeckner G."/>
            <person name="Schaap P."/>
        </authorList>
    </citation>
    <scope>NUCLEOTIDE SEQUENCE [LARGE SCALE GENOMIC DNA]</scope>
    <source>
        <strain evidence="21 22">TK</strain>
    </source>
</reference>
<evidence type="ECO:0000256" key="11">
    <source>
        <dbReference type="ARBA" id="ARBA00022833"/>
    </source>
</evidence>
<dbReference type="FunCoup" id="A0A152A994">
    <property type="interactions" value="20"/>
</dbReference>
<evidence type="ECO:0000256" key="15">
    <source>
        <dbReference type="ARBA" id="ARBA00031783"/>
    </source>
</evidence>
<keyword evidence="12" id="KW-0238">DNA-binding</keyword>
<evidence type="ECO:0000256" key="9">
    <source>
        <dbReference type="ARBA" id="ARBA00022771"/>
    </source>
</evidence>
<dbReference type="STRING" id="361077.A0A152A994"/>
<dbReference type="GO" id="GO:0005634">
    <property type="term" value="C:nucleus"/>
    <property type="evidence" value="ECO:0007669"/>
    <property type="project" value="UniProtKB-SubCell"/>
</dbReference>
<dbReference type="InParanoid" id="A0A152A994"/>
<feature type="compositionally biased region" description="Basic and acidic residues" evidence="18">
    <location>
        <begin position="360"/>
        <end position="373"/>
    </location>
</feature>
<dbReference type="InterPro" id="IPR003034">
    <property type="entry name" value="SAP_dom"/>
</dbReference>
<dbReference type="InterPro" id="IPR039577">
    <property type="entry name" value="Rad18"/>
</dbReference>
<dbReference type="SMART" id="SM00513">
    <property type="entry name" value="SAP"/>
    <property type="match status" value="1"/>
</dbReference>
<feature type="domain" description="SAP" evidence="20">
    <location>
        <begin position="278"/>
        <end position="312"/>
    </location>
</feature>
<evidence type="ECO:0000256" key="4">
    <source>
        <dbReference type="ARBA" id="ARBA00009506"/>
    </source>
</evidence>
<feature type="compositionally biased region" description="Polar residues" evidence="18">
    <location>
        <begin position="124"/>
        <end position="135"/>
    </location>
</feature>
<dbReference type="PANTHER" id="PTHR14134">
    <property type="entry name" value="E3 UBIQUITIN-PROTEIN LIGASE RAD18"/>
    <property type="match status" value="1"/>
</dbReference>
<dbReference type="InterPro" id="IPR001841">
    <property type="entry name" value="Znf_RING"/>
</dbReference>
<keyword evidence="9 17" id="KW-0863">Zinc-finger</keyword>
<dbReference type="Pfam" id="PF02037">
    <property type="entry name" value="SAP"/>
    <property type="match status" value="1"/>
</dbReference>
<proteinExistence type="inferred from homology"/>
<comment type="caution">
    <text evidence="21">The sequence shown here is derived from an EMBL/GenBank/DDBJ whole genome shotgun (WGS) entry which is preliminary data.</text>
</comment>
<evidence type="ECO:0000256" key="12">
    <source>
        <dbReference type="ARBA" id="ARBA00023125"/>
    </source>
</evidence>
<dbReference type="OrthoDB" id="21594at2759"/>
<evidence type="ECO:0000259" key="20">
    <source>
        <dbReference type="PROSITE" id="PS50800"/>
    </source>
</evidence>
<evidence type="ECO:0000256" key="2">
    <source>
        <dbReference type="ARBA" id="ARBA00004123"/>
    </source>
</evidence>
<accession>A0A152A994</accession>
<evidence type="ECO:0000256" key="3">
    <source>
        <dbReference type="ARBA" id="ARBA00004906"/>
    </source>
</evidence>
<dbReference type="GO" id="GO:0003697">
    <property type="term" value="F:single-stranded DNA binding"/>
    <property type="evidence" value="ECO:0007669"/>
    <property type="project" value="InterPro"/>
</dbReference>
<feature type="region of interest" description="Disordered" evidence="18">
    <location>
        <begin position="75"/>
        <end position="180"/>
    </location>
</feature>
<dbReference type="PROSITE" id="PS50089">
    <property type="entry name" value="ZF_RING_2"/>
    <property type="match status" value="1"/>
</dbReference>
<evidence type="ECO:0000256" key="16">
    <source>
        <dbReference type="ARBA" id="ARBA00082369"/>
    </source>
</evidence>
<dbReference type="OMA" id="LVYHIMK"/>
<dbReference type="FunFam" id="3.30.40.10:FF:000172">
    <property type="entry name" value="E3 ubiquitin-protein ligase RAD18"/>
    <property type="match status" value="1"/>
</dbReference>
<evidence type="ECO:0000256" key="1">
    <source>
        <dbReference type="ARBA" id="ARBA00000900"/>
    </source>
</evidence>
<keyword evidence="8" id="KW-0227">DNA damage</keyword>
<comment type="subcellular location">
    <subcellularLocation>
        <location evidence="2">Nucleus</location>
    </subcellularLocation>
</comment>
<dbReference type="Gene3D" id="3.30.40.10">
    <property type="entry name" value="Zinc/RING finger domain, C3HC4 (zinc finger)"/>
    <property type="match status" value="1"/>
</dbReference>
<feature type="domain" description="RING-type" evidence="19">
    <location>
        <begin position="15"/>
        <end position="53"/>
    </location>
</feature>
<evidence type="ECO:0000256" key="6">
    <source>
        <dbReference type="ARBA" id="ARBA00022679"/>
    </source>
</evidence>
<evidence type="ECO:0000259" key="19">
    <source>
        <dbReference type="PROSITE" id="PS50089"/>
    </source>
</evidence>
<comment type="catalytic activity">
    <reaction evidence="1">
        <text>S-ubiquitinyl-[E2 ubiquitin-conjugating enzyme]-L-cysteine + [acceptor protein]-L-lysine = [E2 ubiquitin-conjugating enzyme]-L-cysteine + N(6)-ubiquitinyl-[acceptor protein]-L-lysine.</text>
        <dbReference type="EC" id="2.3.2.27"/>
    </reaction>
</comment>
<comment type="similarity">
    <text evidence="4">Belongs to the RAD18 family.</text>
</comment>
<evidence type="ECO:0000256" key="5">
    <source>
        <dbReference type="ARBA" id="ARBA00012483"/>
    </source>
</evidence>
<feature type="region of interest" description="Disordered" evidence="18">
    <location>
        <begin position="339"/>
        <end position="373"/>
    </location>
</feature>
<evidence type="ECO:0000256" key="8">
    <source>
        <dbReference type="ARBA" id="ARBA00022763"/>
    </source>
</evidence>
<dbReference type="GO" id="GO:0006513">
    <property type="term" value="P:protein monoubiquitination"/>
    <property type="evidence" value="ECO:0007669"/>
    <property type="project" value="InterPro"/>
</dbReference>
<dbReference type="EC" id="2.3.2.27" evidence="5"/>
<dbReference type="InterPro" id="IPR013083">
    <property type="entry name" value="Znf_RING/FYVE/PHD"/>
</dbReference>
<feature type="compositionally biased region" description="Low complexity" evidence="18">
    <location>
        <begin position="136"/>
        <end position="146"/>
    </location>
</feature>
<keyword evidence="7" id="KW-0479">Metal-binding</keyword>
<feature type="compositionally biased region" description="Low complexity" evidence="18">
    <location>
        <begin position="153"/>
        <end position="173"/>
    </location>
</feature>
<dbReference type="SMART" id="SM00184">
    <property type="entry name" value="RING"/>
    <property type="match status" value="1"/>
</dbReference>
<keyword evidence="6" id="KW-0808">Transferase</keyword>
<dbReference type="Proteomes" id="UP000076078">
    <property type="component" value="Unassembled WGS sequence"/>
</dbReference>